<accession>A0A0V0GTT8</accession>
<feature type="domain" description="Retrovirus-related Pol polyprotein from transposon TNT 1-94-like beta-barrel" evidence="1">
    <location>
        <begin position="37"/>
        <end position="109"/>
    </location>
</feature>
<protein>
    <submittedName>
        <fullName evidence="2">Putative ovule protein</fullName>
    </submittedName>
</protein>
<dbReference type="Pfam" id="PF22936">
    <property type="entry name" value="Pol_BBD"/>
    <property type="match status" value="1"/>
</dbReference>
<sequence length="109" mass="12265">MTGNVSLFSDTRKECFDILNAGNKVNVHDVHNRRNQWIVDSGATCHIPSKLEKLDNVYTSNLNKGKKVYLRNGQTTLVTHSGNCLIEDDDLLEDVLVVPDFKYDLLSVS</sequence>
<dbReference type="EMBL" id="GEDG01032433">
    <property type="protein sequence ID" value="JAP10816.1"/>
    <property type="molecule type" value="Transcribed_RNA"/>
</dbReference>
<proteinExistence type="predicted"/>
<dbReference type="InterPro" id="IPR054722">
    <property type="entry name" value="PolX-like_BBD"/>
</dbReference>
<evidence type="ECO:0000313" key="2">
    <source>
        <dbReference type="EMBL" id="JAP10816.1"/>
    </source>
</evidence>
<evidence type="ECO:0000259" key="1">
    <source>
        <dbReference type="Pfam" id="PF22936"/>
    </source>
</evidence>
<reference evidence="2" key="1">
    <citation type="submission" date="2015-12" db="EMBL/GenBank/DDBJ databases">
        <title>Gene expression during late stages of embryo sac development: a critical building block for successful pollen-pistil interactions.</title>
        <authorList>
            <person name="Liu Y."/>
            <person name="Joly V."/>
            <person name="Sabar M."/>
            <person name="Matton D.P."/>
        </authorList>
    </citation>
    <scope>NUCLEOTIDE SEQUENCE</scope>
</reference>
<dbReference type="AlphaFoldDB" id="A0A0V0GTT8"/>
<organism evidence="2">
    <name type="scientific">Solanum chacoense</name>
    <name type="common">Chaco potato</name>
    <dbReference type="NCBI Taxonomy" id="4108"/>
    <lineage>
        <taxon>Eukaryota</taxon>
        <taxon>Viridiplantae</taxon>
        <taxon>Streptophyta</taxon>
        <taxon>Embryophyta</taxon>
        <taxon>Tracheophyta</taxon>
        <taxon>Spermatophyta</taxon>
        <taxon>Magnoliopsida</taxon>
        <taxon>eudicotyledons</taxon>
        <taxon>Gunneridae</taxon>
        <taxon>Pentapetalae</taxon>
        <taxon>asterids</taxon>
        <taxon>lamiids</taxon>
        <taxon>Solanales</taxon>
        <taxon>Solanaceae</taxon>
        <taxon>Solanoideae</taxon>
        <taxon>Solaneae</taxon>
        <taxon>Solanum</taxon>
    </lineage>
</organism>
<name>A0A0V0GTT8_SOLCH</name>